<dbReference type="InterPro" id="IPR039776">
    <property type="entry name" value="Pds5"/>
</dbReference>
<evidence type="ECO:0000259" key="13">
    <source>
        <dbReference type="PROSITE" id="PS50863"/>
    </source>
</evidence>
<feature type="coiled-coil region" evidence="11">
    <location>
        <begin position="1039"/>
        <end position="1066"/>
    </location>
</feature>
<evidence type="ECO:0000256" key="4">
    <source>
        <dbReference type="ARBA" id="ARBA00022776"/>
    </source>
</evidence>
<dbReference type="GO" id="GO:0051301">
    <property type="term" value="P:cell division"/>
    <property type="evidence" value="ECO:0007669"/>
    <property type="project" value="UniProtKB-KW"/>
</dbReference>
<dbReference type="GO" id="GO:0005634">
    <property type="term" value="C:nucleus"/>
    <property type="evidence" value="ECO:0007669"/>
    <property type="project" value="UniProtKB-SubCell"/>
</dbReference>
<dbReference type="Pfam" id="PF20168">
    <property type="entry name" value="PDS5"/>
    <property type="match status" value="1"/>
</dbReference>
<dbReference type="GO" id="GO:0007064">
    <property type="term" value="P:mitotic sister chromatid cohesion"/>
    <property type="evidence" value="ECO:0007669"/>
    <property type="project" value="InterPro"/>
</dbReference>
<feature type="compositionally biased region" description="Polar residues" evidence="12">
    <location>
        <begin position="527"/>
        <end position="541"/>
    </location>
</feature>
<feature type="region of interest" description="Disordered" evidence="12">
    <location>
        <begin position="201"/>
        <end position="251"/>
    </location>
</feature>
<feature type="region of interest" description="Disordered" evidence="12">
    <location>
        <begin position="85"/>
        <end position="145"/>
    </location>
</feature>
<evidence type="ECO:0000256" key="10">
    <source>
        <dbReference type="ARBA" id="ARBA00023306"/>
    </source>
</evidence>
<dbReference type="EMBL" id="LR999457">
    <property type="protein sequence ID" value="CAE6165709.1"/>
    <property type="molecule type" value="Genomic_DNA"/>
</dbReference>
<evidence type="ECO:0000256" key="8">
    <source>
        <dbReference type="ARBA" id="ARBA00023204"/>
    </source>
</evidence>
<keyword evidence="10" id="KW-0131">Cell cycle</keyword>
<dbReference type="GO" id="GO:0006281">
    <property type="term" value="P:DNA repair"/>
    <property type="evidence" value="ECO:0007669"/>
    <property type="project" value="UniProtKB-KW"/>
</dbReference>
<dbReference type="GO" id="GO:0035825">
    <property type="term" value="P:homologous recombination"/>
    <property type="evidence" value="ECO:0007669"/>
    <property type="project" value="UniProtKB-ARBA"/>
</dbReference>
<dbReference type="SUPFAM" id="SSF101936">
    <property type="entry name" value="DNA-binding pseudobarrel domain"/>
    <property type="match status" value="1"/>
</dbReference>
<keyword evidence="9" id="KW-0539">Nucleus</keyword>
<dbReference type="Gene3D" id="2.40.330.10">
    <property type="entry name" value="DNA-binding pseudobarrel domain"/>
    <property type="match status" value="1"/>
</dbReference>
<feature type="coiled-coil region" evidence="11">
    <location>
        <begin position="556"/>
        <end position="597"/>
    </location>
</feature>
<dbReference type="InterPro" id="IPR003340">
    <property type="entry name" value="B3_DNA-bd"/>
</dbReference>
<keyword evidence="11" id="KW-0175">Coiled coil</keyword>
<evidence type="ECO:0000256" key="7">
    <source>
        <dbReference type="ARBA" id="ARBA00023163"/>
    </source>
</evidence>
<dbReference type="PANTHER" id="PTHR12663:SF3">
    <property type="entry name" value="SISTER CHROMATID COHESION PROTEIN PDS5 HOMOLOG C"/>
    <property type="match status" value="1"/>
</dbReference>
<feature type="region of interest" description="Disordered" evidence="12">
    <location>
        <begin position="484"/>
        <end position="541"/>
    </location>
</feature>
<keyword evidence="6" id="KW-0238">DNA-binding</keyword>
<comment type="subcellular location">
    <subcellularLocation>
        <location evidence="1">Nucleus</location>
    </subcellularLocation>
</comment>
<keyword evidence="15" id="KW-1185">Reference proteome</keyword>
<keyword evidence="8" id="KW-0234">DNA repair</keyword>
<keyword evidence="3" id="KW-0227">DNA damage</keyword>
<evidence type="ECO:0000256" key="12">
    <source>
        <dbReference type="SAM" id="MobiDB-lite"/>
    </source>
</evidence>
<evidence type="ECO:0000313" key="14">
    <source>
        <dbReference type="EMBL" id="CAE6165709.1"/>
    </source>
</evidence>
<feature type="region of interest" description="Disordered" evidence="12">
    <location>
        <begin position="346"/>
        <end position="389"/>
    </location>
</feature>
<protein>
    <recommendedName>
        <fullName evidence="13">TF-B3 domain-containing protein</fullName>
    </recommendedName>
</protein>
<keyword evidence="2" id="KW-0132">Cell division</keyword>
<evidence type="ECO:0000256" key="5">
    <source>
        <dbReference type="ARBA" id="ARBA00023015"/>
    </source>
</evidence>
<feature type="compositionally biased region" description="Acidic residues" evidence="12">
    <location>
        <begin position="89"/>
        <end position="108"/>
    </location>
</feature>
<keyword evidence="4" id="KW-0498">Mitosis</keyword>
<reference evidence="14" key="1">
    <citation type="submission" date="2021-01" db="EMBL/GenBank/DDBJ databases">
        <authorList>
            <person name="Bezrukov I."/>
        </authorList>
    </citation>
    <scope>NUCLEOTIDE SEQUENCE</scope>
</reference>
<feature type="compositionally biased region" description="Polar residues" evidence="12">
    <location>
        <begin position="112"/>
        <end position="123"/>
    </location>
</feature>
<evidence type="ECO:0000256" key="6">
    <source>
        <dbReference type="ARBA" id="ARBA00023125"/>
    </source>
</evidence>
<dbReference type="InterPro" id="IPR016024">
    <property type="entry name" value="ARM-type_fold"/>
</dbReference>
<dbReference type="PANTHER" id="PTHR12663">
    <property type="entry name" value="ANDROGEN INDUCED INHIBITOR OF PROLIFERATION AS3 / PDS5-RELATED"/>
    <property type="match status" value="1"/>
</dbReference>
<evidence type="ECO:0000256" key="3">
    <source>
        <dbReference type="ARBA" id="ARBA00022763"/>
    </source>
</evidence>
<feature type="domain" description="TF-B3" evidence="13">
    <location>
        <begin position="1"/>
        <end position="77"/>
    </location>
</feature>
<feature type="compositionally biased region" description="Basic and acidic residues" evidence="12">
    <location>
        <begin position="922"/>
        <end position="934"/>
    </location>
</feature>
<accession>A0A8S2B0G0</accession>
<dbReference type="PROSITE" id="PS50863">
    <property type="entry name" value="B3"/>
    <property type="match status" value="1"/>
</dbReference>
<dbReference type="GO" id="GO:0003677">
    <property type="term" value="F:DNA binding"/>
    <property type="evidence" value="ECO:0007669"/>
    <property type="project" value="UniProtKB-KW"/>
</dbReference>
<dbReference type="InterPro" id="IPR015300">
    <property type="entry name" value="DNA-bd_pseudobarrel_sf"/>
</dbReference>
<dbReference type="CDD" id="cd10017">
    <property type="entry name" value="B3_DNA"/>
    <property type="match status" value="1"/>
</dbReference>
<evidence type="ECO:0000256" key="2">
    <source>
        <dbReference type="ARBA" id="ARBA00022618"/>
    </source>
</evidence>
<feature type="compositionally biased region" description="Basic and acidic residues" evidence="12">
    <location>
        <begin position="496"/>
        <end position="506"/>
    </location>
</feature>
<name>A0A8S2B0G0_ARAAE</name>
<evidence type="ECO:0000256" key="1">
    <source>
        <dbReference type="ARBA" id="ARBA00004123"/>
    </source>
</evidence>
<organism evidence="14 15">
    <name type="scientific">Arabidopsis arenosa</name>
    <name type="common">Sand rock-cress</name>
    <name type="synonym">Cardaminopsis arenosa</name>
    <dbReference type="NCBI Taxonomy" id="38785"/>
    <lineage>
        <taxon>Eukaryota</taxon>
        <taxon>Viridiplantae</taxon>
        <taxon>Streptophyta</taxon>
        <taxon>Embryophyta</taxon>
        <taxon>Tracheophyta</taxon>
        <taxon>Spermatophyta</taxon>
        <taxon>Magnoliopsida</taxon>
        <taxon>eudicotyledons</taxon>
        <taxon>Gunneridae</taxon>
        <taxon>Pentapetalae</taxon>
        <taxon>rosids</taxon>
        <taxon>malvids</taxon>
        <taxon>Brassicales</taxon>
        <taxon>Brassicaceae</taxon>
        <taxon>Camelineae</taxon>
        <taxon>Arabidopsis</taxon>
    </lineage>
</organism>
<feature type="compositionally biased region" description="Basic and acidic residues" evidence="12">
    <location>
        <begin position="942"/>
        <end position="955"/>
    </location>
</feature>
<dbReference type="SUPFAM" id="SSF48371">
    <property type="entry name" value="ARM repeat"/>
    <property type="match status" value="1"/>
</dbReference>
<keyword evidence="5" id="KW-0805">Transcription regulation</keyword>
<keyword evidence="7" id="KW-0804">Transcription</keyword>
<evidence type="ECO:0000256" key="9">
    <source>
        <dbReference type="ARBA" id="ARBA00023242"/>
    </source>
</evidence>
<feature type="compositionally biased region" description="Acidic residues" evidence="12">
    <location>
        <begin position="134"/>
        <end position="144"/>
    </location>
</feature>
<feature type="region of interest" description="Disordered" evidence="12">
    <location>
        <begin position="907"/>
        <end position="956"/>
    </location>
</feature>
<dbReference type="AlphaFoldDB" id="A0A8S2B0G0"/>
<dbReference type="GO" id="GO:0000785">
    <property type="term" value="C:chromatin"/>
    <property type="evidence" value="ECO:0007669"/>
    <property type="project" value="TreeGrafter"/>
</dbReference>
<proteinExistence type="predicted"/>
<dbReference type="SMART" id="SM01019">
    <property type="entry name" value="B3"/>
    <property type="match status" value="1"/>
</dbReference>
<dbReference type="Proteomes" id="UP000682877">
    <property type="component" value="Chromosome 7"/>
</dbReference>
<gene>
    <name evidence="14" type="ORF">AARE701A_LOCUS17955</name>
</gene>
<evidence type="ECO:0000313" key="15">
    <source>
        <dbReference type="Proteomes" id="UP000682877"/>
    </source>
</evidence>
<evidence type="ECO:0000256" key="11">
    <source>
        <dbReference type="SAM" id="Coils"/>
    </source>
</evidence>
<feature type="compositionally biased region" description="Basic and acidic residues" evidence="12">
    <location>
        <begin position="217"/>
        <end position="228"/>
    </location>
</feature>
<feature type="coiled-coil region" evidence="11">
    <location>
        <begin position="417"/>
        <end position="444"/>
    </location>
</feature>
<feature type="compositionally biased region" description="Acidic residues" evidence="12">
    <location>
        <begin position="485"/>
        <end position="495"/>
    </location>
</feature>
<sequence>MIPAEFISNHFKGKIQSTKMKLTSDVSDRTWEVKLDGERFAAGWKDFSVFHSVRDDDLLSFRHDGDMFFHVTPFGRSFSQIQYISSSTSDDEDDEHTVFDDDEDDDIDLCPNASSIPEGNSSKASKKRNVSESGGDEIESEDCSETVPMNQNKIMTFDLKPYVFRSCQFFLPASFARENGIVEAGEVKQAASLDGYKAAERKPRMTVQAPQAEEQTEDRVQKRARVTEDGGPSRCTRADPGNLQDKQPLPPCSISDHVEKVKQSIVDTLTDVRRFQSELEVKEHNLEASLQEIDALVIPEGNCSKVNGKEHVSEKYSREGESASMKQNKFLSVTFKHYMIQAGHLIEQEEAPEETETPSQKRARVSAEVGHSRRTQAQNKSSDDPQILQRKQPLQPCSFSDQAKKVKQSIVNILTGIKRFRSELEIKEQSLEAALLEIDALEEDCYNGNRKDNLSERASMKQSKFLTMTFKPYMLKSGQLIEQVPLDEERETQEETETRIEKRARVSAEGGSSRRNQASNKPKADPQNLQPRQPPCSISDQVQKVKQIIEDTLTGVKRIRSELEVKEQNLEASILEIDALGEKVLEINKILKELEEAGRKLLDPPSSVHEILSLLDKVEHLMSKIEQSPPCPTMCELYPLIGALVSPKLFKHSDAHVKLAVAACICQITFITAPDLTYDDDQMKEVFQLIVSSFEHLSDIYSRSYAKRLSILETVHDVKLSRVMLNLECDALLVEMFQHFLNGIRDHHPAKVFSSMEHIMTLVVEESDDIPPQLLSPILHYVRKDDKQIPQVSRKLAEQVLIKCASKLKTYLADVVKSSGISLDKYSNIVASICEGTLSALKQNGAVADKKEVKFLACFCIKLPLSFLLASSVSYGGRLFPKTNGYESFPVSFALIPFCHFVSSAEQSRPKGSGTTSSMNENGHEALSPRRETEAGVGVQTQERRNRELAKKEDTAQIETWTHKRPRMLMEKTTAEGELSCCTQKSSAEPGDMRKKLLQPCSVTHQLAKVKQSVVDTITSVRQFRSELETNEQNIIDSVRQFRSEIKKKEDNLEVLLQEINVLGEKISGINKFIHS</sequence>